<dbReference type="Pfam" id="PF13194">
    <property type="entry name" value="DUF4010"/>
    <property type="match status" value="1"/>
</dbReference>
<feature type="domain" description="MgtC/SapB/SrpB/YhiD N-terminal" evidence="2">
    <location>
        <begin position="12"/>
        <end position="136"/>
    </location>
</feature>
<dbReference type="Proteomes" id="UP000291334">
    <property type="component" value="Unassembled WGS sequence"/>
</dbReference>
<feature type="transmembrane region" description="Helical" evidence="1">
    <location>
        <begin position="308"/>
        <end position="325"/>
    </location>
</feature>
<evidence type="ECO:0000313" key="5">
    <source>
        <dbReference type="Proteomes" id="UP000291334"/>
    </source>
</evidence>
<organism evidence="4 5">
    <name type="scientific">Phytopseudomonas dryadis</name>
    <dbReference type="NCBI Taxonomy" id="2487520"/>
    <lineage>
        <taxon>Bacteria</taxon>
        <taxon>Pseudomonadati</taxon>
        <taxon>Pseudomonadota</taxon>
        <taxon>Gammaproteobacteria</taxon>
        <taxon>Pseudomonadales</taxon>
        <taxon>Pseudomonadaceae</taxon>
        <taxon>Phytopseudomonas</taxon>
    </lineage>
</organism>
<dbReference type="PANTHER" id="PTHR39084:SF1">
    <property type="entry name" value="DUF4010 DOMAIN-CONTAINING PROTEIN"/>
    <property type="match status" value="1"/>
</dbReference>
<evidence type="ECO:0000259" key="2">
    <source>
        <dbReference type="Pfam" id="PF02308"/>
    </source>
</evidence>
<gene>
    <name evidence="4" type="ORF">DNK34_06660</name>
</gene>
<feature type="transmembrane region" description="Helical" evidence="1">
    <location>
        <begin position="149"/>
        <end position="166"/>
    </location>
</feature>
<dbReference type="Pfam" id="PF02308">
    <property type="entry name" value="MgtC"/>
    <property type="match status" value="1"/>
</dbReference>
<reference evidence="4 5" key="1">
    <citation type="submission" date="2018-06" db="EMBL/GenBank/DDBJ databases">
        <title>Three novel Pseudomonas species isolated from symptomatic oak.</title>
        <authorList>
            <person name="Bueno-Gonzalez V."/>
            <person name="Brady C."/>
        </authorList>
    </citation>
    <scope>NUCLEOTIDE SEQUENCE [LARGE SCALE GENOMIC DNA]</scope>
    <source>
        <strain evidence="4 5">P26B</strain>
    </source>
</reference>
<feature type="transmembrane region" description="Helical" evidence="1">
    <location>
        <begin position="267"/>
        <end position="288"/>
    </location>
</feature>
<proteinExistence type="predicted"/>
<evidence type="ECO:0008006" key="6">
    <source>
        <dbReference type="Google" id="ProtNLM"/>
    </source>
</evidence>
<keyword evidence="1" id="KW-1133">Transmembrane helix</keyword>
<keyword evidence="5" id="KW-1185">Reference proteome</keyword>
<name>A0ABY1Z950_9GAMM</name>
<feature type="transmembrane region" description="Helical" evidence="1">
    <location>
        <begin position="337"/>
        <end position="357"/>
    </location>
</feature>
<feature type="transmembrane region" description="Helical" evidence="1">
    <location>
        <begin position="64"/>
        <end position="83"/>
    </location>
</feature>
<feature type="transmembrane region" description="Helical" evidence="1">
    <location>
        <begin position="369"/>
        <end position="389"/>
    </location>
</feature>
<protein>
    <recommendedName>
        <fullName evidence="6">DUF4010 domain-containing protein</fullName>
    </recommendedName>
</protein>
<evidence type="ECO:0000313" key="4">
    <source>
        <dbReference type="EMBL" id="TBV07852.1"/>
    </source>
</evidence>
<dbReference type="RefSeq" id="WP_131173936.1">
    <property type="nucleotide sequence ID" value="NZ_QJUM01000006.1"/>
</dbReference>
<feature type="transmembrane region" description="Helical" evidence="1">
    <location>
        <begin position="236"/>
        <end position="255"/>
    </location>
</feature>
<feature type="transmembrane region" description="Helical" evidence="1">
    <location>
        <begin position="103"/>
        <end position="128"/>
    </location>
</feature>
<dbReference type="InterPro" id="IPR049177">
    <property type="entry name" value="MgtC_SapB_SrpB_YhiD_N"/>
</dbReference>
<evidence type="ECO:0000259" key="3">
    <source>
        <dbReference type="Pfam" id="PF13194"/>
    </source>
</evidence>
<feature type="transmembrane region" description="Helical" evidence="1">
    <location>
        <begin position="178"/>
        <end position="197"/>
    </location>
</feature>
<keyword evidence="1" id="KW-0472">Membrane</keyword>
<dbReference type="InterPro" id="IPR025105">
    <property type="entry name" value="DUF4010"/>
</dbReference>
<feature type="transmembrane region" description="Helical" evidence="1">
    <location>
        <begin position="38"/>
        <end position="57"/>
    </location>
</feature>
<dbReference type="PANTHER" id="PTHR39084">
    <property type="entry name" value="MEMBRANE PROTEIN-RELATED"/>
    <property type="match status" value="1"/>
</dbReference>
<evidence type="ECO:0000256" key="1">
    <source>
        <dbReference type="SAM" id="Phobius"/>
    </source>
</evidence>
<feature type="domain" description="DUF4010" evidence="3">
    <location>
        <begin position="184"/>
        <end position="392"/>
    </location>
</feature>
<dbReference type="EMBL" id="QJUM01000006">
    <property type="protein sequence ID" value="TBV07852.1"/>
    <property type="molecule type" value="Genomic_DNA"/>
</dbReference>
<feature type="transmembrane region" description="Helical" evidence="1">
    <location>
        <begin position="396"/>
        <end position="415"/>
    </location>
</feature>
<accession>A0ABY1Z950</accession>
<sequence>MSDALLTLLNFASALAAGLLIGAERGWQERDSEDEHLVAGIRTFGLTGLLGGFAMLLGEHFGVAAWAVVFAGFAALVIASYFAELQHFGDMGMTSEVALLITFLLGSLALAGHSLLAAAGAVAVALLLSLKRVLHAALRRLGEAELSGALKLLFISLVLLPALPNQGYGPWQAFNPYAVWWMVVLIAGIGFVAYVAVRLVGTRHGLLITALLGSIVSSTAMTASLSRLGRSTGLRAVLACGLLATSALMFPRVLLEVGLVNPELLPPLLWPLGMATLVYAGGALFYLLRASDEAGESTEPPLKNPFELGAALRFAALLALILLLVEGARQWLGDVGVYLIAALSGLADVDAITLSLARSARSELDTQVAVRGIFIAALSNSLVKALLIALIGGRQLALLTLPVMAAGLLAGAALLL</sequence>
<keyword evidence="1" id="KW-0812">Transmembrane</keyword>
<comment type="caution">
    <text evidence="4">The sequence shown here is derived from an EMBL/GenBank/DDBJ whole genome shotgun (WGS) entry which is preliminary data.</text>
</comment>
<feature type="transmembrane region" description="Helical" evidence="1">
    <location>
        <begin position="204"/>
        <end position="224"/>
    </location>
</feature>